<keyword evidence="3" id="KW-1185">Reference proteome</keyword>
<comment type="caution">
    <text evidence="2">The sequence shown here is derived from an EMBL/GenBank/DDBJ whole genome shotgun (WGS) entry which is preliminary data.</text>
</comment>
<reference evidence="2 3" key="1">
    <citation type="submission" date="2016-11" db="EMBL/GenBank/DDBJ databases">
        <title>The macronuclear genome of Stentor coeruleus: a giant cell with tiny introns.</title>
        <authorList>
            <person name="Slabodnick M."/>
            <person name="Ruby J.G."/>
            <person name="Reiff S.B."/>
            <person name="Swart E.C."/>
            <person name="Gosai S."/>
            <person name="Prabakaran S."/>
            <person name="Witkowska E."/>
            <person name="Larue G.E."/>
            <person name="Fisher S."/>
            <person name="Freeman R.M."/>
            <person name="Gunawardena J."/>
            <person name="Chu W."/>
            <person name="Stover N.A."/>
            <person name="Gregory B.D."/>
            <person name="Nowacki M."/>
            <person name="Derisi J."/>
            <person name="Roy S.W."/>
            <person name="Marshall W.F."/>
            <person name="Sood P."/>
        </authorList>
    </citation>
    <scope>NUCLEOTIDE SEQUENCE [LARGE SCALE GENOMIC DNA]</scope>
    <source>
        <strain evidence="2">WM001</strain>
    </source>
</reference>
<sequence>MWFSETYKRKAFLPAFPTKRESTSQKHQIRNTSLMITLDTYKNEQSKFDTLVKSRPNTKKDSTASSYSINFLDPSYFINTQVSSRKAKNLVPSTPKKQSLPPIEKRKRHSENDLDDLIMPCCKVNLKAGQVYSKRSFRLSQSYTAQQIPRSMEVVGKDNNIRKQIVLRHSKNLFENTFESSPSPTLEPVLTYKDD</sequence>
<proteinExistence type="predicted"/>
<dbReference type="Proteomes" id="UP000187209">
    <property type="component" value="Unassembled WGS sequence"/>
</dbReference>
<protein>
    <submittedName>
        <fullName evidence="2">Uncharacterized protein</fullName>
    </submittedName>
</protein>
<evidence type="ECO:0000256" key="1">
    <source>
        <dbReference type="SAM" id="MobiDB-lite"/>
    </source>
</evidence>
<evidence type="ECO:0000313" key="3">
    <source>
        <dbReference type="Proteomes" id="UP000187209"/>
    </source>
</evidence>
<evidence type="ECO:0000313" key="2">
    <source>
        <dbReference type="EMBL" id="OMJ83232.1"/>
    </source>
</evidence>
<dbReference type="EMBL" id="MPUH01000311">
    <property type="protein sequence ID" value="OMJ83232.1"/>
    <property type="molecule type" value="Genomic_DNA"/>
</dbReference>
<name>A0A1R2C2H2_9CILI</name>
<feature type="region of interest" description="Disordered" evidence="1">
    <location>
        <begin position="87"/>
        <end position="108"/>
    </location>
</feature>
<organism evidence="2 3">
    <name type="scientific">Stentor coeruleus</name>
    <dbReference type="NCBI Taxonomy" id="5963"/>
    <lineage>
        <taxon>Eukaryota</taxon>
        <taxon>Sar</taxon>
        <taxon>Alveolata</taxon>
        <taxon>Ciliophora</taxon>
        <taxon>Postciliodesmatophora</taxon>
        <taxon>Heterotrichea</taxon>
        <taxon>Heterotrichida</taxon>
        <taxon>Stentoridae</taxon>
        <taxon>Stentor</taxon>
    </lineage>
</organism>
<dbReference type="AlphaFoldDB" id="A0A1R2C2H2"/>
<gene>
    <name evidence="2" type="ORF">SteCoe_15884</name>
</gene>
<accession>A0A1R2C2H2</accession>